<dbReference type="PROSITE" id="PS00934">
    <property type="entry name" value="GLYOXALASE_I_1"/>
    <property type="match status" value="1"/>
</dbReference>
<dbReference type="InterPro" id="IPR029068">
    <property type="entry name" value="Glyas_Bleomycin-R_OHBP_Dase"/>
</dbReference>
<keyword evidence="3" id="KW-0223">Dioxygenase</keyword>
<dbReference type="KEGG" id="fae:FAES_0257"/>
<dbReference type="InterPro" id="IPR050383">
    <property type="entry name" value="GlyoxalaseI/FosfomycinResist"/>
</dbReference>
<feature type="domain" description="VOC" evidence="2">
    <location>
        <begin position="45"/>
        <end position="160"/>
    </location>
</feature>
<dbReference type="PROSITE" id="PS51819">
    <property type="entry name" value="VOC"/>
    <property type="match status" value="1"/>
</dbReference>
<dbReference type="Pfam" id="PF00903">
    <property type="entry name" value="Glyoxalase"/>
    <property type="match status" value="1"/>
</dbReference>
<dbReference type="EMBL" id="HE796683">
    <property type="protein sequence ID" value="CCG98271.1"/>
    <property type="molecule type" value="Genomic_DNA"/>
</dbReference>
<dbReference type="eggNOG" id="COG0346">
    <property type="taxonomic scope" value="Bacteria"/>
</dbReference>
<protein>
    <submittedName>
        <fullName evidence="3">Glyoxalase/bleomycin resistance protein/dioxygenase</fullName>
    </submittedName>
</protein>
<accession>I0K2B8</accession>
<keyword evidence="1" id="KW-0479">Metal-binding</keyword>
<dbReference type="PANTHER" id="PTHR21366">
    <property type="entry name" value="GLYOXALASE FAMILY PROTEIN"/>
    <property type="match status" value="1"/>
</dbReference>
<dbReference type="SUPFAM" id="SSF54593">
    <property type="entry name" value="Glyoxalase/Bleomycin resistance protein/Dihydroxybiphenyl dioxygenase"/>
    <property type="match status" value="1"/>
</dbReference>
<dbReference type="InterPro" id="IPR004360">
    <property type="entry name" value="Glyas_Fos-R_dOase_dom"/>
</dbReference>
<gene>
    <name evidence="3" type="ORF">FAES_0257</name>
</gene>
<dbReference type="STRING" id="1166018.FAES_0257"/>
<evidence type="ECO:0000313" key="4">
    <source>
        <dbReference type="Proteomes" id="UP000011058"/>
    </source>
</evidence>
<dbReference type="InterPro" id="IPR037523">
    <property type="entry name" value="VOC_core"/>
</dbReference>
<sequence length="183" mass="20101">MKSIFADDPANGRRQLMKQRMLWVWLLGLFLFSATTTRAQASLQGFSHIVLPIRELGVSLPFYRNVLGLTGVAVPGALSGSQAWFDIGGGQQLRLVERRTDVSSLRTSGVHVALQVGSLRQTEQQLKQRSAAVARQAGASGQPVLQLTDPDGYLIELYEGRANKQGFIQSAGKWFWKSITSVD</sequence>
<evidence type="ECO:0000313" key="3">
    <source>
        <dbReference type="EMBL" id="CCG98271.1"/>
    </source>
</evidence>
<dbReference type="GO" id="GO:0004462">
    <property type="term" value="F:lactoylglutathione lyase activity"/>
    <property type="evidence" value="ECO:0007669"/>
    <property type="project" value="InterPro"/>
</dbReference>
<keyword evidence="3" id="KW-0560">Oxidoreductase</keyword>
<keyword evidence="4" id="KW-1185">Reference proteome</keyword>
<evidence type="ECO:0000256" key="1">
    <source>
        <dbReference type="ARBA" id="ARBA00022723"/>
    </source>
</evidence>
<proteinExistence type="predicted"/>
<dbReference type="AlphaFoldDB" id="I0K2B8"/>
<dbReference type="InterPro" id="IPR018146">
    <property type="entry name" value="Glyoxalase_1_CS"/>
</dbReference>
<organism evidence="3 4">
    <name type="scientific">Fibrella aestuarina BUZ 2</name>
    <dbReference type="NCBI Taxonomy" id="1166018"/>
    <lineage>
        <taxon>Bacteria</taxon>
        <taxon>Pseudomonadati</taxon>
        <taxon>Bacteroidota</taxon>
        <taxon>Cytophagia</taxon>
        <taxon>Cytophagales</taxon>
        <taxon>Spirosomataceae</taxon>
        <taxon>Fibrella</taxon>
    </lineage>
</organism>
<dbReference type="GO" id="GO:0051213">
    <property type="term" value="F:dioxygenase activity"/>
    <property type="evidence" value="ECO:0007669"/>
    <property type="project" value="UniProtKB-KW"/>
</dbReference>
<reference evidence="3 4" key="1">
    <citation type="journal article" date="2012" name="J. Bacteriol.">
        <title>Genome Sequence of Fibrella aestuarina BUZ 2T, a Filamentous Marine Bacterium.</title>
        <authorList>
            <person name="Filippini M."/>
            <person name="Qi W."/>
            <person name="Blom J."/>
            <person name="Goesmann A."/>
            <person name="Smits T.H."/>
            <person name="Bagheri H.C."/>
        </authorList>
    </citation>
    <scope>NUCLEOTIDE SEQUENCE [LARGE SCALE GENOMIC DNA]</scope>
    <source>
        <strain evidence="4">BUZ 2T</strain>
    </source>
</reference>
<dbReference type="Proteomes" id="UP000011058">
    <property type="component" value="Chromosome"/>
</dbReference>
<dbReference type="Gene3D" id="3.10.180.10">
    <property type="entry name" value="2,3-Dihydroxybiphenyl 1,2-Dioxygenase, domain 1"/>
    <property type="match status" value="1"/>
</dbReference>
<dbReference type="HOGENOM" id="CLU_1473099_0_0_10"/>
<name>I0K2B8_9BACT</name>
<dbReference type="GO" id="GO:0046872">
    <property type="term" value="F:metal ion binding"/>
    <property type="evidence" value="ECO:0007669"/>
    <property type="project" value="UniProtKB-KW"/>
</dbReference>
<evidence type="ECO:0000259" key="2">
    <source>
        <dbReference type="PROSITE" id="PS51819"/>
    </source>
</evidence>